<sequence>MKTRLSRRRLWFSCLLMFTGMLWGGNGNAETPVTVKVTIMAPLPCVLNAKKPIDVDFGNEVMTTRIDGTAYRKTVDYGLVCNGQTKNAMKLQIKGDGATYDGTVLRTSRDGLGIAFEQQAGKKLPINNWVNFSYPNIPELYAVPVKKSGTDLKTGEFTASAMLYVDYQ</sequence>
<evidence type="ECO:0000313" key="4">
    <source>
        <dbReference type="Proteomes" id="UP001176500"/>
    </source>
</evidence>
<comment type="caution">
    <text evidence="3">The sequence shown here is derived from an EMBL/GenBank/DDBJ whole genome shotgun (WGS) entry which is preliminary data.</text>
</comment>
<dbReference type="InterPro" id="IPR008966">
    <property type="entry name" value="Adhesion_dom_sf"/>
</dbReference>
<evidence type="ECO:0000259" key="2">
    <source>
        <dbReference type="Pfam" id="PF00419"/>
    </source>
</evidence>
<accession>A0ABT8LXM9</accession>
<dbReference type="Gene3D" id="2.60.40.1090">
    <property type="entry name" value="Fimbrial-type adhesion domain"/>
    <property type="match status" value="1"/>
</dbReference>
<evidence type="ECO:0000313" key="3">
    <source>
        <dbReference type="EMBL" id="MDN6881140.1"/>
    </source>
</evidence>
<dbReference type="InterPro" id="IPR000259">
    <property type="entry name" value="Adhesion_dom_fimbrial"/>
</dbReference>
<keyword evidence="4" id="KW-1185">Reference proteome</keyword>
<dbReference type="RefSeq" id="WP_301481022.1">
    <property type="nucleotide sequence ID" value="NZ_JAQSPH010000009.1"/>
</dbReference>
<feature type="domain" description="Fimbrial-type adhesion" evidence="2">
    <location>
        <begin position="35"/>
        <end position="168"/>
    </location>
</feature>
<keyword evidence="1" id="KW-0732">Signal</keyword>
<dbReference type="Proteomes" id="UP001176500">
    <property type="component" value="Unassembled WGS sequence"/>
</dbReference>
<feature type="chain" id="PRO_5046391188" evidence="1">
    <location>
        <begin position="30"/>
        <end position="168"/>
    </location>
</feature>
<dbReference type="EMBL" id="JASMRX010000021">
    <property type="protein sequence ID" value="MDN6881140.1"/>
    <property type="molecule type" value="Genomic_DNA"/>
</dbReference>
<proteinExistence type="predicted"/>
<organism evidence="3 4">
    <name type="scientific">Serratia bockelmannii</name>
    <dbReference type="NCBI Taxonomy" id="2703793"/>
    <lineage>
        <taxon>Bacteria</taxon>
        <taxon>Pseudomonadati</taxon>
        <taxon>Pseudomonadota</taxon>
        <taxon>Gammaproteobacteria</taxon>
        <taxon>Enterobacterales</taxon>
        <taxon>Yersiniaceae</taxon>
        <taxon>Serratia</taxon>
    </lineage>
</organism>
<reference evidence="3" key="1">
    <citation type="submission" date="2023-05" db="EMBL/GenBank/DDBJ databases">
        <title>Cannabis rhizosphere genomes.</title>
        <authorList>
            <person name="Goff K.L."/>
        </authorList>
    </citation>
    <scope>NUCLEOTIDE SEQUENCE</scope>
    <source>
        <strain evidence="3">SPPC 2817</strain>
    </source>
</reference>
<dbReference type="InterPro" id="IPR036937">
    <property type="entry name" value="Adhesion_dom_fimbrial_sf"/>
</dbReference>
<name>A0ABT8LXM9_9GAMM</name>
<protein>
    <submittedName>
        <fullName evidence="3">Fimbrial protein</fullName>
    </submittedName>
</protein>
<dbReference type="Pfam" id="PF00419">
    <property type="entry name" value="Fimbrial"/>
    <property type="match status" value="1"/>
</dbReference>
<dbReference type="SUPFAM" id="SSF49401">
    <property type="entry name" value="Bacterial adhesins"/>
    <property type="match status" value="1"/>
</dbReference>
<evidence type="ECO:0000256" key="1">
    <source>
        <dbReference type="SAM" id="SignalP"/>
    </source>
</evidence>
<feature type="signal peptide" evidence="1">
    <location>
        <begin position="1"/>
        <end position="29"/>
    </location>
</feature>
<gene>
    <name evidence="3" type="ORF">QO199_21045</name>
</gene>